<dbReference type="InterPro" id="IPR029014">
    <property type="entry name" value="NiFe-Hase_large"/>
</dbReference>
<evidence type="ECO:0000256" key="7">
    <source>
        <dbReference type="ARBA" id="ARBA00022719"/>
    </source>
</evidence>
<keyword evidence="5 14" id="KW-1003">Cell membrane</keyword>
<dbReference type="FunFam" id="1.10.645.10:FF:000001">
    <property type="entry name" value="NADH-quinone oxidoreductase subunit C/D"/>
    <property type="match status" value="1"/>
</dbReference>
<dbReference type="HAMAP" id="MF_01358">
    <property type="entry name" value="NDH1_NuoD"/>
    <property type="match status" value="1"/>
</dbReference>
<evidence type="ECO:0000313" key="18">
    <source>
        <dbReference type="Proteomes" id="UP000183107"/>
    </source>
</evidence>
<dbReference type="HAMAP" id="MF_01359">
    <property type="entry name" value="NDH1_NuoCD_1"/>
    <property type="match status" value="1"/>
</dbReference>
<dbReference type="Proteomes" id="UP000183107">
    <property type="component" value="Unassembled WGS sequence"/>
</dbReference>
<dbReference type="InterPro" id="IPR010218">
    <property type="entry name" value="NADH_DH_suC"/>
</dbReference>
<keyword evidence="6" id="KW-0997">Cell inner membrane</keyword>
<dbReference type="STRING" id="1266925.GCA_000619905_00792"/>
<dbReference type="GO" id="GO:0008137">
    <property type="term" value="F:NADH dehydrogenase (ubiquinone) activity"/>
    <property type="evidence" value="ECO:0007669"/>
    <property type="project" value="InterPro"/>
</dbReference>
<comment type="similarity">
    <text evidence="3 14">In the C-terminal section; belongs to the complex I 49 kDa subunit family.</text>
</comment>
<evidence type="ECO:0000256" key="10">
    <source>
        <dbReference type="ARBA" id="ARBA00023075"/>
    </source>
</evidence>
<evidence type="ECO:0000256" key="3">
    <source>
        <dbReference type="ARBA" id="ARBA00010019"/>
    </source>
</evidence>
<dbReference type="PANTHER" id="PTHR11993">
    <property type="entry name" value="NADH-UBIQUINONE OXIDOREDUCTASE 49 KDA SUBUNIT"/>
    <property type="match status" value="1"/>
</dbReference>
<evidence type="ECO:0000256" key="11">
    <source>
        <dbReference type="ARBA" id="ARBA00023136"/>
    </source>
</evidence>
<evidence type="ECO:0000256" key="4">
    <source>
        <dbReference type="ARBA" id="ARBA00022448"/>
    </source>
</evidence>
<dbReference type="Pfam" id="PF00346">
    <property type="entry name" value="Complex1_49kDa"/>
    <property type="match status" value="1"/>
</dbReference>
<keyword evidence="7 14" id="KW-0874">Quinone</keyword>
<dbReference type="GO" id="GO:0022904">
    <property type="term" value="P:respiratory electron transport chain"/>
    <property type="evidence" value="ECO:0007669"/>
    <property type="project" value="UniProtKB-ARBA"/>
</dbReference>
<dbReference type="Gene3D" id="1.10.645.10">
    <property type="entry name" value="Cytochrome-c3 Hydrogenase, chain B"/>
    <property type="match status" value="1"/>
</dbReference>
<dbReference type="Pfam" id="PF00329">
    <property type="entry name" value="Complex1_30kDa"/>
    <property type="match status" value="1"/>
</dbReference>
<dbReference type="InterPro" id="IPR022885">
    <property type="entry name" value="NDH1_su_D/H"/>
</dbReference>
<evidence type="ECO:0000256" key="14">
    <source>
        <dbReference type="HAMAP-Rule" id="MF_01359"/>
    </source>
</evidence>
<feature type="domain" description="NADH-quinone oxidoreductase subunit D" evidence="16">
    <location>
        <begin position="336"/>
        <end position="606"/>
    </location>
</feature>
<dbReference type="AlphaFoldDB" id="A0A1I4YC77"/>
<feature type="region of interest" description="NADH dehydrogenase I subunit C" evidence="14">
    <location>
        <begin position="1"/>
        <end position="197"/>
    </location>
</feature>
<dbReference type="SUPFAM" id="SSF143243">
    <property type="entry name" value="Nqo5-like"/>
    <property type="match status" value="1"/>
</dbReference>
<comment type="subcellular location">
    <subcellularLocation>
        <location evidence="2">Cell inner membrane</location>
        <topology evidence="2">Peripheral membrane protein</topology>
    </subcellularLocation>
    <subcellularLocation>
        <location evidence="14">Cell membrane</location>
        <topology evidence="14">Peripheral membrane protein</topology>
        <orientation evidence="14">Cytoplasmic side</orientation>
    </subcellularLocation>
</comment>
<dbReference type="InterPro" id="IPR023062">
    <property type="entry name" value="NADH_DH_suCD"/>
</dbReference>
<dbReference type="PROSITE" id="PS00535">
    <property type="entry name" value="COMPLEX1_49K"/>
    <property type="match status" value="1"/>
</dbReference>
<dbReference type="GO" id="GO:0048038">
    <property type="term" value="F:quinone binding"/>
    <property type="evidence" value="ECO:0007669"/>
    <property type="project" value="UniProtKB-KW"/>
</dbReference>
<dbReference type="GO" id="GO:0051287">
    <property type="term" value="F:NAD binding"/>
    <property type="evidence" value="ECO:0007669"/>
    <property type="project" value="InterPro"/>
</dbReference>
<keyword evidence="9 14" id="KW-0520">NAD</keyword>
<accession>A0A1I4YC77</accession>
<dbReference type="NCBIfam" id="TIGR01962">
    <property type="entry name" value="NuoD"/>
    <property type="match status" value="1"/>
</dbReference>
<dbReference type="OrthoDB" id="9801496at2"/>
<evidence type="ECO:0000259" key="16">
    <source>
        <dbReference type="Pfam" id="PF00346"/>
    </source>
</evidence>
<dbReference type="GO" id="GO:0030964">
    <property type="term" value="C:NADH dehydrogenase complex"/>
    <property type="evidence" value="ECO:0007669"/>
    <property type="project" value="InterPro"/>
</dbReference>
<dbReference type="GO" id="GO:0005886">
    <property type="term" value="C:plasma membrane"/>
    <property type="evidence" value="ECO:0007669"/>
    <property type="project" value="UniProtKB-SubCell"/>
</dbReference>
<dbReference type="EC" id="7.1.1.-" evidence="14"/>
<evidence type="ECO:0000256" key="2">
    <source>
        <dbReference type="ARBA" id="ARBA00004417"/>
    </source>
</evidence>
<feature type="domain" description="NADH:ubiquinone oxidoreductase 30kDa subunit" evidence="15">
    <location>
        <begin position="59"/>
        <end position="185"/>
    </location>
</feature>
<evidence type="ECO:0000259" key="15">
    <source>
        <dbReference type="Pfam" id="PF00329"/>
    </source>
</evidence>
<evidence type="ECO:0000256" key="12">
    <source>
        <dbReference type="ARBA" id="ARBA00023268"/>
    </source>
</evidence>
<dbReference type="NCBIfam" id="NF004739">
    <property type="entry name" value="PRK06075.1"/>
    <property type="match status" value="1"/>
</dbReference>
<reference evidence="18" key="1">
    <citation type="submission" date="2016-10" db="EMBL/GenBank/DDBJ databases">
        <authorList>
            <person name="Varghese N."/>
        </authorList>
    </citation>
    <scope>NUCLEOTIDE SEQUENCE [LARGE SCALE GENOMIC DNA]</scope>
    <source>
        <strain evidence="18">Nsp8</strain>
    </source>
</reference>
<dbReference type="NCBIfam" id="NF008728">
    <property type="entry name" value="PRK11742.1"/>
    <property type="match status" value="1"/>
</dbReference>
<protein>
    <recommendedName>
        <fullName evidence="14">NADH-quinone oxidoreductase subunit C/D</fullName>
        <ecNumber evidence="14">7.1.1.-</ecNumber>
    </recommendedName>
    <alternativeName>
        <fullName evidence="14">NADH dehydrogenase I subunit C/D</fullName>
    </alternativeName>
    <alternativeName>
        <fullName evidence="14">NDH-1 subunit C/D</fullName>
    </alternativeName>
</protein>
<keyword evidence="8 14" id="KW-1278">Translocase</keyword>
<organism evidence="17 18">
    <name type="scientific">Nitrosospira briensis</name>
    <dbReference type="NCBI Taxonomy" id="35799"/>
    <lineage>
        <taxon>Bacteria</taxon>
        <taxon>Pseudomonadati</taxon>
        <taxon>Pseudomonadota</taxon>
        <taxon>Betaproteobacteria</taxon>
        <taxon>Nitrosomonadales</taxon>
        <taxon>Nitrosomonadaceae</taxon>
        <taxon>Nitrosospira</taxon>
    </lineage>
</organism>
<dbReference type="PANTHER" id="PTHR11993:SF45">
    <property type="entry name" value="NADH-QUINONE OXIDOREDUCTASE SUBUNIT C_D"/>
    <property type="match status" value="1"/>
</dbReference>
<dbReference type="InterPro" id="IPR037232">
    <property type="entry name" value="NADH_quin_OxRdtase_su_C/D-like"/>
</dbReference>
<dbReference type="EMBL" id="FOVJ01000001">
    <property type="protein sequence ID" value="SFN35200.1"/>
    <property type="molecule type" value="Genomic_DNA"/>
</dbReference>
<name>A0A1I4YC77_9PROT</name>
<evidence type="ECO:0000256" key="9">
    <source>
        <dbReference type="ARBA" id="ARBA00023027"/>
    </source>
</evidence>
<evidence type="ECO:0000256" key="1">
    <source>
        <dbReference type="ARBA" id="ARBA00002378"/>
    </source>
</evidence>
<evidence type="ECO:0000256" key="8">
    <source>
        <dbReference type="ARBA" id="ARBA00022967"/>
    </source>
</evidence>
<keyword evidence="11 14" id="KW-0472">Membrane</keyword>
<evidence type="ECO:0000256" key="13">
    <source>
        <dbReference type="ARBA" id="ARBA00047712"/>
    </source>
</evidence>
<dbReference type="RefSeq" id="WP_074794411.1">
    <property type="nucleotide sequence ID" value="NZ_FOVJ01000001.1"/>
</dbReference>
<comment type="subunit">
    <text evidence="14">NDH-1 is composed of 13 different subunits. Subunits NuoB, CD, E, F, and G constitute the peripheral sector of the complex.</text>
</comment>
<dbReference type="InterPro" id="IPR001135">
    <property type="entry name" value="NADH_Q_OxRdtase_suD"/>
</dbReference>
<dbReference type="GO" id="GO:0050136">
    <property type="term" value="F:NADH dehydrogenase (quinone) (non-electrogenic) activity"/>
    <property type="evidence" value="ECO:0007669"/>
    <property type="project" value="UniProtKB-UniRule"/>
</dbReference>
<dbReference type="InterPro" id="IPR014029">
    <property type="entry name" value="NADH_UbQ_OxRdtase_49kDa_CS"/>
</dbReference>
<proteinExistence type="inferred from homology"/>
<keyword evidence="4 14" id="KW-0813">Transport</keyword>
<feature type="region of interest" description="NADH dehydrogenase I subunit D" evidence="14">
    <location>
        <begin position="221"/>
        <end position="606"/>
    </location>
</feature>
<dbReference type="HAMAP" id="MF_01357">
    <property type="entry name" value="NDH1_NuoC"/>
    <property type="match status" value="1"/>
</dbReference>
<evidence type="ECO:0000256" key="5">
    <source>
        <dbReference type="ARBA" id="ARBA00022475"/>
    </source>
</evidence>
<dbReference type="NCBIfam" id="TIGR01961">
    <property type="entry name" value="NuoC_fam"/>
    <property type="match status" value="1"/>
</dbReference>
<dbReference type="PROSITE" id="PS00542">
    <property type="entry name" value="COMPLEX1_30K"/>
    <property type="match status" value="1"/>
</dbReference>
<dbReference type="InterPro" id="IPR020396">
    <property type="entry name" value="NADH_UbQ_OxRdtase_CS"/>
</dbReference>
<dbReference type="Gene3D" id="3.30.460.80">
    <property type="entry name" value="NADH:ubiquinone oxidoreductase, 30kDa subunit"/>
    <property type="match status" value="1"/>
</dbReference>
<comment type="similarity">
    <text evidence="14">In the N-terminal section; belongs to the complex I 30 kDa subunit family.</text>
</comment>
<keyword evidence="10 14" id="KW-0830">Ubiquinone</keyword>
<keyword evidence="12 14" id="KW-0511">Multifunctional enzyme</keyword>
<dbReference type="SUPFAM" id="SSF56762">
    <property type="entry name" value="HydB/Nqo4-like"/>
    <property type="match status" value="1"/>
</dbReference>
<comment type="catalytic activity">
    <reaction evidence="13 14">
        <text>a quinone + NADH + 5 H(+)(in) = a quinol + NAD(+) + 4 H(+)(out)</text>
        <dbReference type="Rhea" id="RHEA:57888"/>
        <dbReference type="ChEBI" id="CHEBI:15378"/>
        <dbReference type="ChEBI" id="CHEBI:24646"/>
        <dbReference type="ChEBI" id="CHEBI:57540"/>
        <dbReference type="ChEBI" id="CHEBI:57945"/>
        <dbReference type="ChEBI" id="CHEBI:132124"/>
    </reaction>
</comment>
<gene>
    <name evidence="14" type="primary">nuoC</name>
    <name evidence="14" type="synonym">nuoCD</name>
    <name evidence="14" type="synonym">nuoD</name>
    <name evidence="17" type="ORF">SAMN05216386_0602</name>
</gene>
<evidence type="ECO:0000313" key="17">
    <source>
        <dbReference type="EMBL" id="SFN35200.1"/>
    </source>
</evidence>
<sequence length="606" mass="69367">MKGCYVRLTRSETLSQLSSDAALGSNVFTELRNRFRTIPRTMIGPVQETRDCIPTQWIFRNSVRDVLRYLKLEAEQPYRMLYDLTAIDERSRAHREGQPASDFTVVYHLLSFERNADIRLKIALTVADPQLPTITDIWPAANWYEREIWDMFGIVFAGHPHLRRILLPPTWTGHPLQKDHPARATEMEPFRLPQDKQNAEQEALRFHPEEWGMRRAHDGADFMFLNLGPNHPSVHGVFRIVLQLDGEEIVDAVPDIGFHHRGAEKMGERQSWHTYIPYTDRVDYLGGVMNNLPYVLAVEKLAGIEVPDRVKVIRVMMAEFFRIASHLVFYGTYAQDVGALSPVFFMFTDRERVFDIVEAICGGRMHPSWYRIGGVAQDLPNGWDGLVRDFLEYMPVRLDEYDKIALGNRILKARSRDVGSYSVDEAIEWGVTGPGLRACGFEWDFRKARPYSGYDQFEFDIPTGKRGDCYDRCAVRVEEIRQSLRIIEQCLNHMPAGSYKADHPLTTPPLKKRTLQDIETLIDHFLGVSWGPVIPPGEAFMGIEATKGNNGYYLISDGSTMPYRVRIRTPSFPHLQMIPLISRGGMISDLIATLGSIDFVMADVDR</sequence>
<comment type="function">
    <text evidence="1 14">NDH-1 shuttles electrons from NADH, via FMN and iron-sulfur (Fe-S) centers, to quinones in the respiratory chain. The immediate electron acceptor for the enzyme in this species is believed to be ubiquinone. Couples the redox reaction to proton translocation (for every two electrons transferred, four hydrogen ions are translocated across the cytoplasmic membrane), and thus conserves the redox energy in a proton gradient.</text>
</comment>
<keyword evidence="18" id="KW-1185">Reference proteome</keyword>
<dbReference type="InterPro" id="IPR001268">
    <property type="entry name" value="NADH_UbQ_OxRdtase_30kDa_su"/>
</dbReference>
<evidence type="ECO:0000256" key="6">
    <source>
        <dbReference type="ARBA" id="ARBA00022519"/>
    </source>
</evidence>